<proteinExistence type="predicted"/>
<dbReference type="RefSeq" id="WP_155490334.1">
    <property type="nucleotide sequence ID" value="NZ_CP047260.1"/>
</dbReference>
<sequence>MIAPLVFRRFFAVPPGFLSGRLFLFFGPRNLHDADFGCDSYSSILSESLRYYSWRTVHDAAVALHSGFLGFCIDRLRLTGSVRAQPARNFPRGRETFSLDPAAAVFRQKHRDHVGDKATSVHKIPENEKIL</sequence>
<gene>
    <name evidence="1" type="ORF">PMA4326_017285</name>
</gene>
<protein>
    <submittedName>
        <fullName evidence="1">Uncharacterized protein</fullName>
    </submittedName>
</protein>
<evidence type="ECO:0000313" key="2">
    <source>
        <dbReference type="Proteomes" id="UP000003811"/>
    </source>
</evidence>
<reference evidence="1 2" key="1">
    <citation type="journal article" date="2011" name="PLoS Pathog.">
        <title>Dynamic evolution of pathogenicity revealed by sequencing and comparative genomics of 19 Pseudomonas syringae isolates.</title>
        <authorList>
            <person name="Baltrus D.A."/>
            <person name="Nishimura M.T."/>
            <person name="Romanchuk A."/>
            <person name="Chang J.H."/>
            <person name="Mukhtar M.S."/>
            <person name="Cherkis K."/>
            <person name="Roach J."/>
            <person name="Grant S.R."/>
            <person name="Jones C.D."/>
            <person name="Dangl J.L."/>
        </authorList>
    </citation>
    <scope>NUCLEOTIDE SEQUENCE [LARGE SCALE GENOMIC DNA]</scope>
    <source>
        <strain evidence="1 2">ES4326</strain>
    </source>
</reference>
<organism evidence="1 2">
    <name type="scientific">Pseudomonas syringae pv. maculicola str. ES4326</name>
    <dbReference type="NCBI Taxonomy" id="629265"/>
    <lineage>
        <taxon>Bacteria</taxon>
        <taxon>Pseudomonadati</taxon>
        <taxon>Pseudomonadota</taxon>
        <taxon>Gammaproteobacteria</taxon>
        <taxon>Pseudomonadales</taxon>
        <taxon>Pseudomonadaceae</taxon>
        <taxon>Pseudomonas</taxon>
    </lineage>
</organism>
<dbReference type="AlphaFoldDB" id="A0A8T8C485"/>
<dbReference type="Proteomes" id="UP000003811">
    <property type="component" value="Chromosome"/>
</dbReference>
<name>A0A8T8C485_PSEYM</name>
<evidence type="ECO:0000313" key="1">
    <source>
        <dbReference type="EMBL" id="QHE98176.1"/>
    </source>
</evidence>
<dbReference type="EMBL" id="CP047260">
    <property type="protein sequence ID" value="QHE98176.1"/>
    <property type="molecule type" value="Genomic_DNA"/>
</dbReference>
<accession>A0A8T8C485</accession>
<dbReference type="GeneID" id="64464753"/>